<name>T1B1Y6_9ZZZZ</name>
<evidence type="ECO:0000256" key="1">
    <source>
        <dbReference type="ARBA" id="ARBA00004141"/>
    </source>
</evidence>
<evidence type="ECO:0000313" key="11">
    <source>
        <dbReference type="EMBL" id="EQD48365.1"/>
    </source>
</evidence>
<protein>
    <submittedName>
        <fullName evidence="11">Cation efflux protein</fullName>
    </submittedName>
</protein>
<reference evidence="11" key="2">
    <citation type="journal article" date="2014" name="ISME J.">
        <title>Microbial stratification in low pH oxic and suboxic macroscopic growths along an acid mine drainage.</title>
        <authorList>
            <person name="Mendez-Garcia C."/>
            <person name="Mesa V."/>
            <person name="Sprenger R.R."/>
            <person name="Richter M."/>
            <person name="Diez M.S."/>
            <person name="Solano J."/>
            <person name="Bargiela R."/>
            <person name="Golyshina O.V."/>
            <person name="Manteca A."/>
            <person name="Ramos J.L."/>
            <person name="Gallego J.R."/>
            <person name="Llorente I."/>
            <person name="Martins Dos Santos V.A."/>
            <person name="Jensen O.N."/>
            <person name="Pelaez A.I."/>
            <person name="Sanchez J."/>
            <person name="Ferrer M."/>
        </authorList>
    </citation>
    <scope>NUCLEOTIDE SEQUENCE</scope>
</reference>
<keyword evidence="3" id="KW-0813">Transport</keyword>
<evidence type="ECO:0000256" key="2">
    <source>
        <dbReference type="ARBA" id="ARBA00008873"/>
    </source>
</evidence>
<dbReference type="InterPro" id="IPR058533">
    <property type="entry name" value="Cation_efflux_TM"/>
</dbReference>
<dbReference type="Gene3D" id="3.30.70.1350">
    <property type="entry name" value="Cation efflux protein, cytoplasmic domain"/>
    <property type="match status" value="1"/>
</dbReference>
<evidence type="ECO:0000259" key="10">
    <source>
        <dbReference type="Pfam" id="PF16916"/>
    </source>
</evidence>
<sequence length="218" mass="23189">FEVFAGLLNAALVLGTGAVFGYEALSSLRLGGSFAGPVDAVWLLVAAIPTLALRGLSLSILGRIPGRVRDLNLRGVVVHMASDVAITGALLVAGVTLLVRPGGAWVDDLAALAIAGILVFESLPLFREGWDVLTERTPRRLSVDAVSNAARTVSGVIDVHDVHIWAVCSTLVCMTAHVDVEEMPMKECMDVIHRLRQKVETEFGILHATFEIEAPTSS</sequence>
<comment type="caution">
    <text evidence="11">The sequence shown here is derived from an EMBL/GenBank/DDBJ whole genome shotgun (WGS) entry which is preliminary data.</text>
</comment>
<accession>T1B1Y6</accession>
<dbReference type="SUPFAM" id="SSF160240">
    <property type="entry name" value="Cation efflux protein cytoplasmic domain-like"/>
    <property type="match status" value="1"/>
</dbReference>
<feature type="transmembrane region" description="Helical" evidence="8">
    <location>
        <begin position="40"/>
        <end position="64"/>
    </location>
</feature>
<dbReference type="EMBL" id="AUZZ01005756">
    <property type="protein sequence ID" value="EQD48365.1"/>
    <property type="molecule type" value="Genomic_DNA"/>
</dbReference>
<feature type="domain" description="Cation efflux protein transmembrane" evidence="9">
    <location>
        <begin position="1"/>
        <end position="133"/>
    </location>
</feature>
<dbReference type="AlphaFoldDB" id="T1B1Y6"/>
<evidence type="ECO:0000256" key="7">
    <source>
        <dbReference type="ARBA" id="ARBA00023136"/>
    </source>
</evidence>
<evidence type="ECO:0000256" key="5">
    <source>
        <dbReference type="ARBA" id="ARBA00022989"/>
    </source>
</evidence>
<dbReference type="Pfam" id="PF01545">
    <property type="entry name" value="Cation_efflux"/>
    <property type="match status" value="1"/>
</dbReference>
<evidence type="ECO:0000256" key="3">
    <source>
        <dbReference type="ARBA" id="ARBA00022448"/>
    </source>
</evidence>
<dbReference type="Gene3D" id="1.20.1510.10">
    <property type="entry name" value="Cation efflux protein transmembrane domain"/>
    <property type="match status" value="1"/>
</dbReference>
<proteinExistence type="inferred from homology"/>
<dbReference type="PANTHER" id="PTHR11562">
    <property type="entry name" value="CATION EFFLUX PROTEIN/ ZINC TRANSPORTER"/>
    <property type="match status" value="1"/>
</dbReference>
<feature type="transmembrane region" description="Helical" evidence="8">
    <location>
        <begin position="76"/>
        <end position="97"/>
    </location>
</feature>
<reference evidence="11" key="1">
    <citation type="submission" date="2013-08" db="EMBL/GenBank/DDBJ databases">
        <authorList>
            <person name="Mendez C."/>
            <person name="Richter M."/>
            <person name="Ferrer M."/>
            <person name="Sanchez J."/>
        </authorList>
    </citation>
    <scope>NUCLEOTIDE SEQUENCE</scope>
</reference>
<dbReference type="InterPro" id="IPR027469">
    <property type="entry name" value="Cation_efflux_TMD_sf"/>
</dbReference>
<evidence type="ECO:0000256" key="4">
    <source>
        <dbReference type="ARBA" id="ARBA00022692"/>
    </source>
</evidence>
<dbReference type="InterPro" id="IPR050681">
    <property type="entry name" value="CDF/SLC30A"/>
</dbReference>
<gene>
    <name evidence="11" type="ORF">B2A_08000</name>
</gene>
<keyword evidence="7 8" id="KW-0472">Membrane</keyword>
<feature type="non-terminal residue" evidence="11">
    <location>
        <position position="1"/>
    </location>
</feature>
<keyword evidence="5 8" id="KW-1133">Transmembrane helix</keyword>
<dbReference type="InterPro" id="IPR027470">
    <property type="entry name" value="Cation_efflux_CTD"/>
</dbReference>
<evidence type="ECO:0000256" key="6">
    <source>
        <dbReference type="ARBA" id="ARBA00023065"/>
    </source>
</evidence>
<evidence type="ECO:0000259" key="9">
    <source>
        <dbReference type="Pfam" id="PF01545"/>
    </source>
</evidence>
<dbReference type="SUPFAM" id="SSF161111">
    <property type="entry name" value="Cation efflux protein transmembrane domain-like"/>
    <property type="match status" value="1"/>
</dbReference>
<keyword evidence="4 8" id="KW-0812">Transmembrane</keyword>
<organism evidence="11">
    <name type="scientific">mine drainage metagenome</name>
    <dbReference type="NCBI Taxonomy" id="410659"/>
    <lineage>
        <taxon>unclassified sequences</taxon>
        <taxon>metagenomes</taxon>
        <taxon>ecological metagenomes</taxon>
    </lineage>
</organism>
<dbReference type="GO" id="GO:0005385">
    <property type="term" value="F:zinc ion transmembrane transporter activity"/>
    <property type="evidence" value="ECO:0007669"/>
    <property type="project" value="TreeGrafter"/>
</dbReference>
<dbReference type="NCBIfam" id="TIGR01297">
    <property type="entry name" value="CDF"/>
    <property type="match status" value="1"/>
</dbReference>
<comment type="subcellular location">
    <subcellularLocation>
        <location evidence="1">Membrane</location>
        <topology evidence="1">Multi-pass membrane protein</topology>
    </subcellularLocation>
</comment>
<dbReference type="GO" id="GO:0005886">
    <property type="term" value="C:plasma membrane"/>
    <property type="evidence" value="ECO:0007669"/>
    <property type="project" value="TreeGrafter"/>
</dbReference>
<dbReference type="Pfam" id="PF16916">
    <property type="entry name" value="ZT_dimer"/>
    <property type="match status" value="1"/>
</dbReference>
<feature type="domain" description="Cation efflux protein cytoplasmic" evidence="10">
    <location>
        <begin position="139"/>
        <end position="213"/>
    </location>
</feature>
<keyword evidence="6" id="KW-0406">Ion transport</keyword>
<dbReference type="InterPro" id="IPR036837">
    <property type="entry name" value="Cation_efflux_CTD_sf"/>
</dbReference>
<evidence type="ECO:0000256" key="8">
    <source>
        <dbReference type="SAM" id="Phobius"/>
    </source>
</evidence>
<dbReference type="PANTHER" id="PTHR11562:SF17">
    <property type="entry name" value="RE54080P-RELATED"/>
    <property type="match status" value="1"/>
</dbReference>
<dbReference type="InterPro" id="IPR002524">
    <property type="entry name" value="Cation_efflux"/>
</dbReference>
<comment type="similarity">
    <text evidence="2">Belongs to the cation diffusion facilitator (CDF) transporter (TC 2.A.4) family. SLC30A subfamily.</text>
</comment>